<dbReference type="GO" id="GO:0005737">
    <property type="term" value="C:cytoplasm"/>
    <property type="evidence" value="ECO:0007669"/>
    <property type="project" value="TreeGrafter"/>
</dbReference>
<evidence type="ECO:0000313" key="7">
    <source>
        <dbReference type="EMBL" id="TDL27327.1"/>
    </source>
</evidence>
<keyword evidence="4" id="KW-0904">Protein phosphatase</keyword>
<keyword evidence="3" id="KW-0378">Hydrolase</keyword>
<dbReference type="VEuPathDB" id="FungiDB:BD410DRAFT_782416"/>
<dbReference type="InterPro" id="IPR020422">
    <property type="entry name" value="TYR_PHOSPHATASE_DUAL_dom"/>
</dbReference>
<dbReference type="CDD" id="cd14498">
    <property type="entry name" value="DSP"/>
    <property type="match status" value="1"/>
</dbReference>
<gene>
    <name evidence="7" type="ORF">BD410DRAFT_782416</name>
</gene>
<evidence type="ECO:0000259" key="6">
    <source>
        <dbReference type="PROSITE" id="PS50056"/>
    </source>
</evidence>
<proteinExistence type="inferred from homology"/>
<dbReference type="InterPro" id="IPR016130">
    <property type="entry name" value="Tyr_Pase_AS"/>
</dbReference>
<dbReference type="PROSITE" id="PS50054">
    <property type="entry name" value="TYR_PHOSPHATASE_DUAL"/>
    <property type="match status" value="1"/>
</dbReference>
<evidence type="ECO:0000256" key="1">
    <source>
        <dbReference type="ARBA" id="ARBA00008601"/>
    </source>
</evidence>
<evidence type="ECO:0000256" key="4">
    <source>
        <dbReference type="ARBA" id="ARBA00022912"/>
    </source>
</evidence>
<evidence type="ECO:0000259" key="5">
    <source>
        <dbReference type="PROSITE" id="PS50054"/>
    </source>
</evidence>
<organism evidence="7 8">
    <name type="scientific">Rickenella mellea</name>
    <dbReference type="NCBI Taxonomy" id="50990"/>
    <lineage>
        <taxon>Eukaryota</taxon>
        <taxon>Fungi</taxon>
        <taxon>Dikarya</taxon>
        <taxon>Basidiomycota</taxon>
        <taxon>Agaricomycotina</taxon>
        <taxon>Agaricomycetes</taxon>
        <taxon>Hymenochaetales</taxon>
        <taxon>Rickenellaceae</taxon>
        <taxon>Rickenella</taxon>
    </lineage>
</organism>
<dbReference type="GO" id="GO:0043409">
    <property type="term" value="P:negative regulation of MAPK cascade"/>
    <property type="evidence" value="ECO:0007669"/>
    <property type="project" value="TreeGrafter"/>
</dbReference>
<dbReference type="SMART" id="SM00195">
    <property type="entry name" value="DSPc"/>
    <property type="match status" value="1"/>
</dbReference>
<evidence type="ECO:0000256" key="2">
    <source>
        <dbReference type="ARBA" id="ARBA00013064"/>
    </source>
</evidence>
<evidence type="ECO:0000313" key="8">
    <source>
        <dbReference type="Proteomes" id="UP000294933"/>
    </source>
</evidence>
<accession>A0A4Y7QI67</accession>
<dbReference type="PROSITE" id="PS50056">
    <property type="entry name" value="TYR_PHOSPHATASE_2"/>
    <property type="match status" value="1"/>
</dbReference>
<feature type="domain" description="Tyrosine-protein phosphatase" evidence="5">
    <location>
        <begin position="3"/>
        <end position="147"/>
    </location>
</feature>
<reference evidence="7 8" key="1">
    <citation type="submission" date="2018-06" db="EMBL/GenBank/DDBJ databases">
        <title>A transcriptomic atlas of mushroom development highlights an independent origin of complex multicellularity.</title>
        <authorList>
            <consortium name="DOE Joint Genome Institute"/>
            <person name="Krizsan K."/>
            <person name="Almasi E."/>
            <person name="Merenyi Z."/>
            <person name="Sahu N."/>
            <person name="Viragh M."/>
            <person name="Koszo T."/>
            <person name="Mondo S."/>
            <person name="Kiss B."/>
            <person name="Balint B."/>
            <person name="Kues U."/>
            <person name="Barry K."/>
            <person name="Hegedus J.C."/>
            <person name="Henrissat B."/>
            <person name="Johnson J."/>
            <person name="Lipzen A."/>
            <person name="Ohm R."/>
            <person name="Nagy I."/>
            <person name="Pangilinan J."/>
            <person name="Yan J."/>
            <person name="Xiong Y."/>
            <person name="Grigoriev I.V."/>
            <person name="Hibbett D.S."/>
            <person name="Nagy L.G."/>
        </authorList>
    </citation>
    <scope>NUCLEOTIDE SEQUENCE [LARGE SCALE GENOMIC DNA]</scope>
    <source>
        <strain evidence="7 8">SZMC22713</strain>
    </source>
</reference>
<dbReference type="EC" id="3.1.3.48" evidence="2"/>
<dbReference type="OrthoDB" id="10252009at2759"/>
<dbReference type="EMBL" id="ML170159">
    <property type="protein sequence ID" value="TDL27327.1"/>
    <property type="molecule type" value="Genomic_DNA"/>
</dbReference>
<dbReference type="Pfam" id="PF00782">
    <property type="entry name" value="DSPc"/>
    <property type="match status" value="1"/>
</dbReference>
<dbReference type="STRING" id="50990.A0A4Y7QI67"/>
<dbReference type="InterPro" id="IPR000387">
    <property type="entry name" value="Tyr_Pase_dom"/>
</dbReference>
<dbReference type="PANTHER" id="PTHR10159">
    <property type="entry name" value="DUAL SPECIFICITY PROTEIN PHOSPHATASE"/>
    <property type="match status" value="1"/>
</dbReference>
<dbReference type="Gene3D" id="3.90.190.10">
    <property type="entry name" value="Protein tyrosine phosphatase superfamily"/>
    <property type="match status" value="1"/>
</dbReference>
<feature type="domain" description="Tyrosine specific protein phosphatases" evidence="6">
    <location>
        <begin position="60"/>
        <end position="124"/>
    </location>
</feature>
<dbReference type="SUPFAM" id="SSF52799">
    <property type="entry name" value="(Phosphotyrosine protein) phosphatases II"/>
    <property type="match status" value="1"/>
</dbReference>
<dbReference type="PROSITE" id="PS00383">
    <property type="entry name" value="TYR_PHOSPHATASE_1"/>
    <property type="match status" value="1"/>
</dbReference>
<evidence type="ECO:0000256" key="3">
    <source>
        <dbReference type="ARBA" id="ARBA00022801"/>
    </source>
</evidence>
<protein>
    <recommendedName>
        <fullName evidence="2">protein-tyrosine-phosphatase</fullName>
        <ecNumber evidence="2">3.1.3.48</ecNumber>
    </recommendedName>
</protein>
<keyword evidence="8" id="KW-1185">Reference proteome</keyword>
<dbReference type="Proteomes" id="UP000294933">
    <property type="component" value="Unassembled WGS sequence"/>
</dbReference>
<comment type="similarity">
    <text evidence="1">Belongs to the protein-tyrosine phosphatase family. Non-receptor class dual specificity subfamily.</text>
</comment>
<dbReference type="AlphaFoldDB" id="A0A4Y7QI67"/>
<sequence>MPMATEIIPRLYMCDLTTAETPATYAMLGITHVLSVMPGNVHIPQNGSLPWTLQIPIRDQPFEELAGHLSRTTQFIAEGLANPRGKVLVHCVQGMSRSASVVSAYLMAAYGWSVVQAVEFVRSKHSTALPNRGFVHQLQEYSVSLQSRSVC</sequence>
<dbReference type="InterPro" id="IPR029021">
    <property type="entry name" value="Prot-tyrosine_phosphatase-like"/>
</dbReference>
<dbReference type="PANTHER" id="PTHR10159:SF519">
    <property type="entry name" value="DUAL SPECIFICITY PROTEIN PHOSPHATASE MPK3"/>
    <property type="match status" value="1"/>
</dbReference>
<dbReference type="InterPro" id="IPR000340">
    <property type="entry name" value="Dual-sp_phosphatase_cat-dom"/>
</dbReference>
<dbReference type="GO" id="GO:0004725">
    <property type="term" value="F:protein tyrosine phosphatase activity"/>
    <property type="evidence" value="ECO:0007669"/>
    <property type="project" value="UniProtKB-EC"/>
</dbReference>
<name>A0A4Y7QI67_9AGAM</name>